<evidence type="ECO:0000313" key="3">
    <source>
        <dbReference type="Proteomes" id="UP000660729"/>
    </source>
</evidence>
<sequence>MKFDIAVLLLAAGPLVRAIAVAEPMAEAEAKKKRIGAWTFCGVPGAACKRDADAEAKKRIGAWTFCGVPGAACHRLKRSADAIADAFADPEAKKRIGAWTFCGVPGAACHKARRGLLETGDVAERAVADLEARDAEAKKKKRIGAWTFCGVPGAACKRDAEAEAKKKKRIGAWTFCGVPGAACKREAEAEAKKKRIGAWTFCGVPGAACKRDVDSSNIENIVRSINEYDPSHFKRECYSAGGECAALVKAHKAFHAIKRESELLSSQPLSRRQEELDEDDDEEVHAFVDLAERGVIDSEVVKRSEEACHETDGDCTIAAASLYSIENALNEAMNALDEE</sequence>
<organism evidence="2 3">
    <name type="scientific">Pseudocercospora fuligena</name>
    <dbReference type="NCBI Taxonomy" id="685502"/>
    <lineage>
        <taxon>Eukaryota</taxon>
        <taxon>Fungi</taxon>
        <taxon>Dikarya</taxon>
        <taxon>Ascomycota</taxon>
        <taxon>Pezizomycotina</taxon>
        <taxon>Dothideomycetes</taxon>
        <taxon>Dothideomycetidae</taxon>
        <taxon>Mycosphaerellales</taxon>
        <taxon>Mycosphaerellaceae</taxon>
        <taxon>Pseudocercospora</taxon>
    </lineage>
</organism>
<feature type="signal peptide" evidence="1">
    <location>
        <begin position="1"/>
        <end position="18"/>
    </location>
</feature>
<dbReference type="OrthoDB" id="3641074at2759"/>
<protein>
    <submittedName>
        <fullName evidence="2">Uncharacterized protein</fullName>
    </submittedName>
</protein>
<accession>A0A8H6RH56</accession>
<comment type="caution">
    <text evidence="2">The sequence shown here is derived from an EMBL/GenBank/DDBJ whole genome shotgun (WGS) entry which is preliminary data.</text>
</comment>
<keyword evidence="3" id="KW-1185">Reference proteome</keyword>
<dbReference type="Proteomes" id="UP000660729">
    <property type="component" value="Unassembled WGS sequence"/>
</dbReference>
<gene>
    <name evidence="2" type="ORF">HII31_07683</name>
</gene>
<keyword evidence="1" id="KW-0732">Signal</keyword>
<evidence type="ECO:0000313" key="2">
    <source>
        <dbReference type="EMBL" id="KAF7190991.1"/>
    </source>
</evidence>
<proteinExistence type="predicted"/>
<dbReference type="AlphaFoldDB" id="A0A8H6RH56"/>
<name>A0A8H6RH56_9PEZI</name>
<dbReference type="EMBL" id="JABCIY010000166">
    <property type="protein sequence ID" value="KAF7190991.1"/>
    <property type="molecule type" value="Genomic_DNA"/>
</dbReference>
<evidence type="ECO:0000256" key="1">
    <source>
        <dbReference type="SAM" id="SignalP"/>
    </source>
</evidence>
<feature type="chain" id="PRO_5034247606" evidence="1">
    <location>
        <begin position="19"/>
        <end position="339"/>
    </location>
</feature>
<reference evidence="2" key="1">
    <citation type="submission" date="2020-04" db="EMBL/GenBank/DDBJ databases">
        <title>Draft genome resource of the tomato pathogen Pseudocercospora fuligena.</title>
        <authorList>
            <person name="Zaccaron A."/>
        </authorList>
    </citation>
    <scope>NUCLEOTIDE SEQUENCE</scope>
    <source>
        <strain evidence="2">PF001</strain>
    </source>
</reference>